<dbReference type="SUPFAM" id="SSF53335">
    <property type="entry name" value="S-adenosyl-L-methionine-dependent methyltransferases"/>
    <property type="match status" value="1"/>
</dbReference>
<evidence type="ECO:0000256" key="3">
    <source>
        <dbReference type="ARBA" id="ARBA00022691"/>
    </source>
</evidence>
<dbReference type="PANTHER" id="PTHR43042">
    <property type="entry name" value="SAM-DEPENDENT METHYLTRANSFERASE"/>
    <property type="match status" value="1"/>
</dbReference>
<dbReference type="AlphaFoldDB" id="A0A7X1B8S8"/>
<dbReference type="Pfam" id="PF10672">
    <property type="entry name" value="Methyltrans_SAM"/>
    <property type="match status" value="1"/>
</dbReference>
<feature type="domain" description="S-adenosylmethionine-dependent methyltransferase" evidence="4">
    <location>
        <begin position="70"/>
        <end position="208"/>
    </location>
</feature>
<dbReference type="RefSeq" id="WP_185661538.1">
    <property type="nucleotide sequence ID" value="NZ_CAWPOO010000013.1"/>
</dbReference>
<accession>A0A7X1B8S8</accession>
<dbReference type="Gene3D" id="3.40.50.150">
    <property type="entry name" value="Vaccinia Virus protein VP39"/>
    <property type="match status" value="1"/>
</dbReference>
<proteinExistence type="predicted"/>
<dbReference type="PANTHER" id="PTHR43042:SF2">
    <property type="entry name" value="SAM-DEPENDENT METHYLTRANSFERASE"/>
    <property type="match status" value="1"/>
</dbReference>
<organism evidence="5 6">
    <name type="scientific">Pelagicoccus albus</name>
    <dbReference type="NCBI Taxonomy" id="415222"/>
    <lineage>
        <taxon>Bacteria</taxon>
        <taxon>Pseudomonadati</taxon>
        <taxon>Verrucomicrobiota</taxon>
        <taxon>Opitutia</taxon>
        <taxon>Puniceicoccales</taxon>
        <taxon>Pelagicoccaceae</taxon>
        <taxon>Pelagicoccus</taxon>
    </lineage>
</organism>
<evidence type="ECO:0000256" key="2">
    <source>
        <dbReference type="ARBA" id="ARBA00022679"/>
    </source>
</evidence>
<dbReference type="Proteomes" id="UP000526501">
    <property type="component" value="Unassembled WGS sequence"/>
</dbReference>
<keyword evidence="2 5" id="KW-0808">Transferase</keyword>
<gene>
    <name evidence="5" type="ORF">H5P27_16560</name>
</gene>
<keyword evidence="6" id="KW-1185">Reference proteome</keyword>
<dbReference type="GO" id="GO:0008168">
    <property type="term" value="F:methyltransferase activity"/>
    <property type="evidence" value="ECO:0007669"/>
    <property type="project" value="UniProtKB-KW"/>
</dbReference>
<dbReference type="InterPro" id="IPR029063">
    <property type="entry name" value="SAM-dependent_MTases_sf"/>
</dbReference>
<evidence type="ECO:0000259" key="4">
    <source>
        <dbReference type="Pfam" id="PF10672"/>
    </source>
</evidence>
<dbReference type="GO" id="GO:0032259">
    <property type="term" value="P:methylation"/>
    <property type="evidence" value="ECO:0007669"/>
    <property type="project" value="UniProtKB-KW"/>
</dbReference>
<dbReference type="InterPro" id="IPR019614">
    <property type="entry name" value="SAM-dep_methyl-trfase"/>
</dbReference>
<dbReference type="Gene3D" id="2.60.40.1180">
    <property type="entry name" value="Golgi alpha-mannosidase II"/>
    <property type="match status" value="1"/>
</dbReference>
<protein>
    <submittedName>
        <fullName evidence="5">Class I SAM-dependent methyltransferase</fullName>
    </submittedName>
</protein>
<dbReference type="EMBL" id="JACHVC010000013">
    <property type="protein sequence ID" value="MBC2607667.1"/>
    <property type="molecule type" value="Genomic_DNA"/>
</dbReference>
<evidence type="ECO:0000256" key="1">
    <source>
        <dbReference type="ARBA" id="ARBA00022603"/>
    </source>
</evidence>
<dbReference type="InterPro" id="IPR013780">
    <property type="entry name" value="Glyco_hydro_b"/>
</dbReference>
<keyword evidence="3" id="KW-0949">S-adenosyl-L-methionine</keyword>
<comment type="caution">
    <text evidence="5">The sequence shown here is derived from an EMBL/GenBank/DDBJ whole genome shotgun (WGS) entry which is preliminary data.</text>
</comment>
<sequence>MILANSWKDYEILECGDGMKKERWGDIVLVRPDPQVIWPRKTPDWGQFDAYYQRSAKGGGSWDYRKALPESWIIRYRDRRFKIRPTNFKHTGLFPEQAVNWDWFGEKISNQKKQIKVLNLFGYTGGATIAAAAAGAEVCHVDAAKGMVAWCRENAALSNLSEAPIRYIVDDCVKFVEREIRRGTKYQGIIMDPPSYGRGSKGEVWQFERDLYGLLQKCTKIFDTKGLFFLVNAYTTGVSPTVVGNLLRESMSGFDGKVSSGEVGLPISRTANTLPCGLYARWES</sequence>
<name>A0A7X1B8S8_9BACT</name>
<keyword evidence="1 5" id="KW-0489">Methyltransferase</keyword>
<reference evidence="5 6" key="1">
    <citation type="submission" date="2020-07" db="EMBL/GenBank/DDBJ databases">
        <authorList>
            <person name="Feng X."/>
        </authorList>
    </citation>
    <scope>NUCLEOTIDE SEQUENCE [LARGE SCALE GENOMIC DNA]</scope>
    <source>
        <strain evidence="5 6">JCM23202</strain>
    </source>
</reference>
<evidence type="ECO:0000313" key="5">
    <source>
        <dbReference type="EMBL" id="MBC2607667.1"/>
    </source>
</evidence>
<evidence type="ECO:0000313" key="6">
    <source>
        <dbReference type="Proteomes" id="UP000526501"/>
    </source>
</evidence>